<dbReference type="InterPro" id="IPR007278">
    <property type="entry name" value="DUF397"/>
</dbReference>
<sequence length="73" mass="7979">MSANRTTSESADLNWYKSSHSGPDGGDCVEVAKAPDVIHIRDSKNTQGPVLRFPIREWTAFLSHTAVRPPTGN</sequence>
<evidence type="ECO:0000313" key="3">
    <source>
        <dbReference type="EMBL" id="PJE95825.1"/>
    </source>
</evidence>
<dbReference type="EMBL" id="PGGW01000061">
    <property type="protein sequence ID" value="PJE95825.1"/>
    <property type="molecule type" value="Genomic_DNA"/>
</dbReference>
<organism evidence="3 4">
    <name type="scientific">Streptomyces carminius</name>
    <dbReference type="NCBI Taxonomy" id="2665496"/>
    <lineage>
        <taxon>Bacteria</taxon>
        <taxon>Bacillati</taxon>
        <taxon>Actinomycetota</taxon>
        <taxon>Actinomycetes</taxon>
        <taxon>Kitasatosporales</taxon>
        <taxon>Streptomycetaceae</taxon>
        <taxon>Streptomyces</taxon>
    </lineage>
</organism>
<name>A0A2M8LV64_9ACTN</name>
<feature type="compositionally biased region" description="Polar residues" evidence="1">
    <location>
        <begin position="1"/>
        <end position="21"/>
    </location>
</feature>
<dbReference type="RefSeq" id="WP_100203549.1">
    <property type="nucleotide sequence ID" value="NZ_PGGW01000061.1"/>
</dbReference>
<accession>A0A2M8LV64</accession>
<gene>
    <name evidence="3" type="ORF">CUT44_21480</name>
</gene>
<feature type="region of interest" description="Disordered" evidence="1">
    <location>
        <begin position="1"/>
        <end position="28"/>
    </location>
</feature>
<dbReference type="Pfam" id="PF04149">
    <property type="entry name" value="DUF397"/>
    <property type="match status" value="1"/>
</dbReference>
<evidence type="ECO:0000313" key="4">
    <source>
        <dbReference type="Proteomes" id="UP000230407"/>
    </source>
</evidence>
<evidence type="ECO:0000259" key="2">
    <source>
        <dbReference type="Pfam" id="PF04149"/>
    </source>
</evidence>
<comment type="caution">
    <text evidence="3">The sequence shown here is derived from an EMBL/GenBank/DDBJ whole genome shotgun (WGS) entry which is preliminary data.</text>
</comment>
<evidence type="ECO:0000256" key="1">
    <source>
        <dbReference type="SAM" id="MobiDB-lite"/>
    </source>
</evidence>
<reference evidence="3 4" key="1">
    <citation type="submission" date="2017-11" db="EMBL/GenBank/DDBJ databases">
        <title>Streptomyces carmine sp. nov., a novel actinomycete isolated from Sophora alopecuroides in Xinjiang, China.</title>
        <authorList>
            <person name="Wang Y."/>
            <person name="Luo X."/>
            <person name="Wan C."/>
            <person name="Zhang L."/>
        </authorList>
    </citation>
    <scope>NUCLEOTIDE SEQUENCE [LARGE SCALE GENOMIC DNA]</scope>
    <source>
        <strain evidence="3 4">TRM SA0054</strain>
    </source>
</reference>
<dbReference type="Proteomes" id="UP000230407">
    <property type="component" value="Unassembled WGS sequence"/>
</dbReference>
<keyword evidence="4" id="KW-1185">Reference proteome</keyword>
<protein>
    <submittedName>
        <fullName evidence="3">DUF397 domain-containing protein</fullName>
    </submittedName>
</protein>
<dbReference type="AlphaFoldDB" id="A0A2M8LV64"/>
<proteinExistence type="predicted"/>
<feature type="domain" description="DUF397" evidence="2">
    <location>
        <begin position="13"/>
        <end position="64"/>
    </location>
</feature>